<dbReference type="Pfam" id="PF02698">
    <property type="entry name" value="DUF218"/>
    <property type="match status" value="1"/>
</dbReference>
<dbReference type="Gene3D" id="3.40.50.620">
    <property type="entry name" value="HUPs"/>
    <property type="match status" value="1"/>
</dbReference>
<feature type="domain" description="DUF218" evidence="2">
    <location>
        <begin position="99"/>
        <end position="238"/>
    </location>
</feature>
<evidence type="ECO:0000256" key="1">
    <source>
        <dbReference type="SAM" id="Phobius"/>
    </source>
</evidence>
<feature type="transmembrane region" description="Helical" evidence="1">
    <location>
        <begin position="7"/>
        <end position="27"/>
    </location>
</feature>
<dbReference type="PROSITE" id="PS51257">
    <property type="entry name" value="PROKAR_LIPOPROTEIN"/>
    <property type="match status" value="1"/>
</dbReference>
<evidence type="ECO:0000313" key="3">
    <source>
        <dbReference type="EMBL" id="HIV62987.1"/>
    </source>
</evidence>
<dbReference type="InterPro" id="IPR003848">
    <property type="entry name" value="DUF218"/>
</dbReference>
<proteinExistence type="predicted"/>
<evidence type="ECO:0000259" key="2">
    <source>
        <dbReference type="Pfam" id="PF02698"/>
    </source>
</evidence>
<reference evidence="3" key="1">
    <citation type="journal article" date="2021" name="PeerJ">
        <title>Extensive microbial diversity within the chicken gut microbiome revealed by metagenomics and culture.</title>
        <authorList>
            <person name="Gilroy R."/>
            <person name="Ravi A."/>
            <person name="Getino M."/>
            <person name="Pursley I."/>
            <person name="Horton D.L."/>
            <person name="Alikhan N.F."/>
            <person name="Baker D."/>
            <person name="Gharbi K."/>
            <person name="Hall N."/>
            <person name="Watson M."/>
            <person name="Adriaenssens E.M."/>
            <person name="Foster-Nyarko E."/>
            <person name="Jarju S."/>
            <person name="Secka A."/>
            <person name="Antonio M."/>
            <person name="Oren A."/>
            <person name="Chaudhuri R.R."/>
            <person name="La Ragione R."/>
            <person name="Hildebrand F."/>
            <person name="Pallen M.J."/>
        </authorList>
    </citation>
    <scope>NUCLEOTIDE SEQUENCE</scope>
    <source>
        <strain evidence="3">CHK193-4272</strain>
    </source>
</reference>
<name>A0A9D1PJ89_9FIRM</name>
<dbReference type="EMBL" id="DXIE01000053">
    <property type="protein sequence ID" value="HIV62987.1"/>
    <property type="molecule type" value="Genomic_DNA"/>
</dbReference>
<dbReference type="GO" id="GO:0043164">
    <property type="term" value="P:Gram-negative-bacterium-type cell wall biogenesis"/>
    <property type="evidence" value="ECO:0007669"/>
    <property type="project" value="TreeGrafter"/>
</dbReference>
<keyword evidence="1" id="KW-0472">Membrane</keyword>
<dbReference type="InterPro" id="IPR014729">
    <property type="entry name" value="Rossmann-like_a/b/a_fold"/>
</dbReference>
<evidence type="ECO:0000313" key="4">
    <source>
        <dbReference type="Proteomes" id="UP000886808"/>
    </source>
</evidence>
<keyword evidence="1" id="KW-0812">Transmembrane</keyword>
<accession>A0A9D1PJ89</accession>
<dbReference type="Proteomes" id="UP000886808">
    <property type="component" value="Unassembled WGS sequence"/>
</dbReference>
<dbReference type="GO" id="GO:0000270">
    <property type="term" value="P:peptidoglycan metabolic process"/>
    <property type="evidence" value="ECO:0007669"/>
    <property type="project" value="TreeGrafter"/>
</dbReference>
<feature type="transmembrane region" description="Helical" evidence="1">
    <location>
        <begin position="33"/>
        <end position="52"/>
    </location>
</feature>
<dbReference type="PANTHER" id="PTHR30336">
    <property type="entry name" value="INNER MEMBRANE PROTEIN, PROBABLE PERMEASE"/>
    <property type="match status" value="1"/>
</dbReference>
<dbReference type="GO" id="GO:0005886">
    <property type="term" value="C:plasma membrane"/>
    <property type="evidence" value="ECO:0007669"/>
    <property type="project" value="TreeGrafter"/>
</dbReference>
<comment type="caution">
    <text evidence="3">The sequence shown here is derived from an EMBL/GenBank/DDBJ whole genome shotgun (WGS) entry which is preliminary data.</text>
</comment>
<feature type="transmembrane region" description="Helical" evidence="1">
    <location>
        <begin position="64"/>
        <end position="84"/>
    </location>
</feature>
<organism evidence="3 4">
    <name type="scientific">Candidatus Butyricicoccus avistercoris</name>
    <dbReference type="NCBI Taxonomy" id="2838518"/>
    <lineage>
        <taxon>Bacteria</taxon>
        <taxon>Bacillati</taxon>
        <taxon>Bacillota</taxon>
        <taxon>Clostridia</taxon>
        <taxon>Eubacteriales</taxon>
        <taxon>Butyricicoccaceae</taxon>
        <taxon>Butyricicoccus</taxon>
    </lineage>
</organism>
<dbReference type="AlphaFoldDB" id="A0A9D1PJ89"/>
<dbReference type="InterPro" id="IPR051599">
    <property type="entry name" value="Cell_Envelope_Assoc"/>
</dbReference>
<dbReference type="CDD" id="cd06259">
    <property type="entry name" value="YdcF-like"/>
    <property type="match status" value="1"/>
</dbReference>
<dbReference type="PANTHER" id="PTHR30336:SF4">
    <property type="entry name" value="ENVELOPE BIOGENESIS FACTOR ELYC"/>
    <property type="match status" value="1"/>
</dbReference>
<protein>
    <submittedName>
        <fullName evidence="3">YdcF family protein</fullName>
    </submittedName>
</protein>
<sequence length="251" mass="28625">MKNREIKFWFVISCVFALLAFGCLFWKPIRFGSLFFTALFIGCIGEALAIKLKDKHKIFKIIAILGRSIFILFLISFIIIQSIIISGEYTDNEVYTADRILVLGAFIYNDRPSAALQSRLDTAIELLNENKDAVLIVCGGQGDNEIMPEAHMMKNYLLQNGVSEDKILVEDKSKNTIQNIKNAKELYNLENHKTAVITNEFHLARARQLMKQAGLDAYGMPAKTPYTLLRWVSHLREYCSTLGLILTNRYF</sequence>
<gene>
    <name evidence="3" type="ORF">H9746_09165</name>
</gene>
<reference evidence="3" key="2">
    <citation type="submission" date="2021-04" db="EMBL/GenBank/DDBJ databases">
        <authorList>
            <person name="Gilroy R."/>
        </authorList>
    </citation>
    <scope>NUCLEOTIDE SEQUENCE</scope>
    <source>
        <strain evidence="3">CHK193-4272</strain>
    </source>
</reference>
<keyword evidence="1" id="KW-1133">Transmembrane helix</keyword>